<gene>
    <name evidence="1" type="ORF">BT96DRAFT_1004281</name>
</gene>
<proteinExistence type="predicted"/>
<sequence length="196" mass="21473">MHSDPSLPYVHPTPRPLMTDEIPEYTLPLPRTKQRLHIDAVHSSAEHSGARRSMTRAKRSVLDVFSRNIANVVGDIGDIVSAVGDTVTAAVSDVAGSNSNNQMQTAASNTVAPATPLSFFLPPLAKRRGVLALTQYSCMDIFPHIAFAQLRFLVALAFSIYLGLTHVFQQDDVERWCKVMSGLLTLQKTPSKTVQM</sequence>
<evidence type="ECO:0000313" key="1">
    <source>
        <dbReference type="EMBL" id="KAE9388363.1"/>
    </source>
</evidence>
<keyword evidence="2" id="KW-1185">Reference proteome</keyword>
<dbReference type="AlphaFoldDB" id="A0A6A4GSJ4"/>
<dbReference type="Proteomes" id="UP000799118">
    <property type="component" value="Unassembled WGS sequence"/>
</dbReference>
<name>A0A6A4GSJ4_9AGAR</name>
<accession>A0A6A4GSJ4</accession>
<dbReference type="EMBL" id="ML769748">
    <property type="protein sequence ID" value="KAE9388363.1"/>
    <property type="molecule type" value="Genomic_DNA"/>
</dbReference>
<organism evidence="1 2">
    <name type="scientific">Gymnopus androsaceus JB14</name>
    <dbReference type="NCBI Taxonomy" id="1447944"/>
    <lineage>
        <taxon>Eukaryota</taxon>
        <taxon>Fungi</taxon>
        <taxon>Dikarya</taxon>
        <taxon>Basidiomycota</taxon>
        <taxon>Agaricomycotina</taxon>
        <taxon>Agaricomycetes</taxon>
        <taxon>Agaricomycetidae</taxon>
        <taxon>Agaricales</taxon>
        <taxon>Marasmiineae</taxon>
        <taxon>Omphalotaceae</taxon>
        <taxon>Gymnopus</taxon>
    </lineage>
</organism>
<reference evidence="1" key="1">
    <citation type="journal article" date="2019" name="Environ. Microbiol.">
        <title>Fungal ecological strategies reflected in gene transcription - a case study of two litter decomposers.</title>
        <authorList>
            <person name="Barbi F."/>
            <person name="Kohler A."/>
            <person name="Barry K."/>
            <person name="Baskaran P."/>
            <person name="Daum C."/>
            <person name="Fauchery L."/>
            <person name="Ihrmark K."/>
            <person name="Kuo A."/>
            <person name="LaButti K."/>
            <person name="Lipzen A."/>
            <person name="Morin E."/>
            <person name="Grigoriev I.V."/>
            <person name="Henrissat B."/>
            <person name="Lindahl B."/>
            <person name="Martin F."/>
        </authorList>
    </citation>
    <scope>NUCLEOTIDE SEQUENCE</scope>
    <source>
        <strain evidence="1">JB14</strain>
    </source>
</reference>
<evidence type="ECO:0000313" key="2">
    <source>
        <dbReference type="Proteomes" id="UP000799118"/>
    </source>
</evidence>
<protein>
    <submittedName>
        <fullName evidence="1">Uncharacterized protein</fullName>
    </submittedName>
</protein>